<accession>A0A8K0K440</accession>
<evidence type="ECO:0000256" key="5">
    <source>
        <dbReference type="ARBA" id="ARBA00023136"/>
    </source>
</evidence>
<dbReference type="Pfam" id="PF05216">
    <property type="entry name" value="UNC-50"/>
    <property type="match status" value="1"/>
</dbReference>
<comment type="subcellular location">
    <subcellularLocation>
        <location evidence="1">Membrane</location>
        <topology evidence="1">Multi-pass membrane protein</topology>
    </subcellularLocation>
</comment>
<feature type="non-terminal residue" evidence="7">
    <location>
        <position position="103"/>
    </location>
</feature>
<evidence type="ECO:0000313" key="7">
    <source>
        <dbReference type="EMBL" id="KAG8227979.1"/>
    </source>
</evidence>
<evidence type="ECO:0000256" key="4">
    <source>
        <dbReference type="ARBA" id="ARBA00022989"/>
    </source>
</evidence>
<keyword evidence="5" id="KW-0472">Membrane</keyword>
<dbReference type="OrthoDB" id="10027013at2759"/>
<dbReference type="PANTHER" id="PTHR12841:SF6">
    <property type="entry name" value="PROTEIN UNC-50 HOMOLOG"/>
    <property type="match status" value="1"/>
</dbReference>
<feature type="compositionally biased region" description="Low complexity" evidence="6">
    <location>
        <begin position="1"/>
        <end position="16"/>
    </location>
</feature>
<reference evidence="7" key="1">
    <citation type="submission" date="2013-04" db="EMBL/GenBank/DDBJ databases">
        <authorList>
            <person name="Qu J."/>
            <person name="Murali S.C."/>
            <person name="Bandaranaike D."/>
            <person name="Bellair M."/>
            <person name="Blankenburg K."/>
            <person name="Chao H."/>
            <person name="Dinh H."/>
            <person name="Doddapaneni H."/>
            <person name="Downs B."/>
            <person name="Dugan-Rocha S."/>
            <person name="Elkadiri S."/>
            <person name="Gnanaolivu R.D."/>
            <person name="Hernandez B."/>
            <person name="Javaid M."/>
            <person name="Jayaseelan J.C."/>
            <person name="Lee S."/>
            <person name="Li M."/>
            <person name="Ming W."/>
            <person name="Munidasa M."/>
            <person name="Muniz J."/>
            <person name="Nguyen L."/>
            <person name="Ongeri F."/>
            <person name="Osuji N."/>
            <person name="Pu L.-L."/>
            <person name="Puazo M."/>
            <person name="Qu C."/>
            <person name="Quiroz J."/>
            <person name="Raj R."/>
            <person name="Weissenberger G."/>
            <person name="Xin Y."/>
            <person name="Zou X."/>
            <person name="Han Y."/>
            <person name="Richards S."/>
            <person name="Worley K."/>
            <person name="Muzny D."/>
            <person name="Gibbs R."/>
        </authorList>
    </citation>
    <scope>NUCLEOTIDE SEQUENCE</scope>
    <source>
        <strain evidence="7">Sampled in the wild</strain>
    </source>
</reference>
<protein>
    <submittedName>
        <fullName evidence="7">Uncharacterized protein</fullName>
    </submittedName>
</protein>
<dbReference type="InterPro" id="IPR007881">
    <property type="entry name" value="UNC-50"/>
</dbReference>
<evidence type="ECO:0000256" key="2">
    <source>
        <dbReference type="ARBA" id="ARBA00006293"/>
    </source>
</evidence>
<dbReference type="GO" id="GO:0000139">
    <property type="term" value="C:Golgi membrane"/>
    <property type="evidence" value="ECO:0007669"/>
    <property type="project" value="TreeGrafter"/>
</dbReference>
<sequence length="103" mass="12226">MSVSPTSTRSPSSINSQFRRTSYLPPPATYRQDCMSAAAKRYKYLRRLFKFQQMDFESAAWQMFHLLVAPQKVYRDFQYRKQNKAQFARDDPAFLVLLSLWLC</sequence>
<gene>
    <name evidence="7" type="ORF">J437_LFUL007530</name>
</gene>
<evidence type="ECO:0000256" key="1">
    <source>
        <dbReference type="ARBA" id="ARBA00004141"/>
    </source>
</evidence>
<keyword evidence="3" id="KW-0812">Transmembrane</keyword>
<evidence type="ECO:0000256" key="3">
    <source>
        <dbReference type="ARBA" id="ARBA00022692"/>
    </source>
</evidence>
<dbReference type="AlphaFoldDB" id="A0A8K0K440"/>
<keyword evidence="8" id="KW-1185">Reference proteome</keyword>
<name>A0A8K0K440_LADFU</name>
<comment type="caution">
    <text evidence="7">The sequence shown here is derived from an EMBL/GenBank/DDBJ whole genome shotgun (WGS) entry which is preliminary data.</text>
</comment>
<proteinExistence type="inferred from homology"/>
<evidence type="ECO:0000313" key="8">
    <source>
        <dbReference type="Proteomes" id="UP000792457"/>
    </source>
</evidence>
<dbReference type="EMBL" id="KZ308352">
    <property type="protein sequence ID" value="KAG8227979.1"/>
    <property type="molecule type" value="Genomic_DNA"/>
</dbReference>
<organism evidence="7 8">
    <name type="scientific">Ladona fulva</name>
    <name type="common">Scarce chaser dragonfly</name>
    <name type="synonym">Libellula fulva</name>
    <dbReference type="NCBI Taxonomy" id="123851"/>
    <lineage>
        <taxon>Eukaryota</taxon>
        <taxon>Metazoa</taxon>
        <taxon>Ecdysozoa</taxon>
        <taxon>Arthropoda</taxon>
        <taxon>Hexapoda</taxon>
        <taxon>Insecta</taxon>
        <taxon>Pterygota</taxon>
        <taxon>Palaeoptera</taxon>
        <taxon>Odonata</taxon>
        <taxon>Epiprocta</taxon>
        <taxon>Anisoptera</taxon>
        <taxon>Libelluloidea</taxon>
        <taxon>Libellulidae</taxon>
        <taxon>Ladona</taxon>
    </lineage>
</organism>
<keyword evidence="4" id="KW-1133">Transmembrane helix</keyword>
<comment type="similarity">
    <text evidence="2">Belongs to the unc-50 family.</text>
</comment>
<dbReference type="PANTHER" id="PTHR12841">
    <property type="entry name" value="PROTEIN UNC-50 HOMOLOG"/>
    <property type="match status" value="1"/>
</dbReference>
<feature type="region of interest" description="Disordered" evidence="6">
    <location>
        <begin position="1"/>
        <end position="26"/>
    </location>
</feature>
<dbReference type="Proteomes" id="UP000792457">
    <property type="component" value="Unassembled WGS sequence"/>
</dbReference>
<reference evidence="7" key="2">
    <citation type="submission" date="2017-10" db="EMBL/GenBank/DDBJ databases">
        <title>Ladona fulva Genome sequencing and assembly.</title>
        <authorList>
            <person name="Murali S."/>
            <person name="Richards S."/>
            <person name="Bandaranaike D."/>
            <person name="Bellair M."/>
            <person name="Blankenburg K."/>
            <person name="Chao H."/>
            <person name="Dinh H."/>
            <person name="Doddapaneni H."/>
            <person name="Dugan-Rocha S."/>
            <person name="Elkadiri S."/>
            <person name="Gnanaolivu R."/>
            <person name="Hernandez B."/>
            <person name="Skinner E."/>
            <person name="Javaid M."/>
            <person name="Lee S."/>
            <person name="Li M."/>
            <person name="Ming W."/>
            <person name="Munidasa M."/>
            <person name="Muniz J."/>
            <person name="Nguyen L."/>
            <person name="Hughes D."/>
            <person name="Osuji N."/>
            <person name="Pu L.-L."/>
            <person name="Puazo M."/>
            <person name="Qu C."/>
            <person name="Quiroz J."/>
            <person name="Raj R."/>
            <person name="Weissenberger G."/>
            <person name="Xin Y."/>
            <person name="Zou X."/>
            <person name="Han Y."/>
            <person name="Worley K."/>
            <person name="Muzny D."/>
            <person name="Gibbs R."/>
        </authorList>
    </citation>
    <scope>NUCLEOTIDE SEQUENCE</scope>
    <source>
        <strain evidence="7">Sampled in the wild</strain>
    </source>
</reference>
<evidence type="ECO:0000256" key="6">
    <source>
        <dbReference type="SAM" id="MobiDB-lite"/>
    </source>
</evidence>